<sequence>MSCKNTCRALLGLSLITLACSSAFAGDLPVDGVGRATLVRLLDDSQVQSANDLPPIVRIVSPLADSSIAGGTSTHKVGSFNGTNMAVNVEVVTRDNVPLVVREATEAPPVFGIRHVNDLLADKPNPDAPGLYVFFDQPLIMPDGTVMPAFSNFASAFNVSGSDDTPGPGRTTWFGWHVLESLPAGTQEVTMTVAFVDSAHRVAFDQVHLNVDRTKSSGQALTPAPQTFAGPASVIDDGQGPEVSMIAPRVPTSIAIGPTDSSLNATNGSLFFIQVSSLDRNRHGIAVSANGLTSAGAPLNAAIPAGLIFDPSVIPSAGHPGGPNRNFPGLTVTFDVPLRQPNGNIVPAGANLAGLFDVAGNEVDASGAIRTTADWVVGGSLMLPPGKQNVTVNASVTDNAGHTGSTKNIFSISKSVSGQQLTLDPPPSN</sequence>
<dbReference type="OrthoDB" id="863280at2"/>
<protein>
    <recommendedName>
        <fullName evidence="4">Bacterial Ig-like domain-containing protein</fullName>
    </recommendedName>
</protein>
<dbReference type="EMBL" id="QRBF01000001">
    <property type="protein sequence ID" value="RDS86088.1"/>
    <property type="molecule type" value="Genomic_DNA"/>
</dbReference>
<name>A0A370XCF6_9GAMM</name>
<dbReference type="RefSeq" id="WP_115476339.1">
    <property type="nucleotide sequence ID" value="NZ_QRBF01000001.1"/>
</dbReference>
<feature type="chain" id="PRO_5016745163" description="Bacterial Ig-like domain-containing protein" evidence="1">
    <location>
        <begin position="26"/>
        <end position="429"/>
    </location>
</feature>
<evidence type="ECO:0000313" key="2">
    <source>
        <dbReference type="EMBL" id="RDS86088.1"/>
    </source>
</evidence>
<keyword evidence="3" id="KW-1185">Reference proteome</keyword>
<feature type="signal peptide" evidence="1">
    <location>
        <begin position="1"/>
        <end position="25"/>
    </location>
</feature>
<evidence type="ECO:0008006" key="4">
    <source>
        <dbReference type="Google" id="ProtNLM"/>
    </source>
</evidence>
<dbReference type="PROSITE" id="PS51257">
    <property type="entry name" value="PROKAR_LIPOPROTEIN"/>
    <property type="match status" value="1"/>
</dbReference>
<dbReference type="Proteomes" id="UP000255334">
    <property type="component" value="Unassembled WGS sequence"/>
</dbReference>
<evidence type="ECO:0000313" key="3">
    <source>
        <dbReference type="Proteomes" id="UP000255334"/>
    </source>
</evidence>
<comment type="caution">
    <text evidence="2">The sequence shown here is derived from an EMBL/GenBank/DDBJ whole genome shotgun (WGS) entry which is preliminary data.</text>
</comment>
<evidence type="ECO:0000256" key="1">
    <source>
        <dbReference type="SAM" id="SignalP"/>
    </source>
</evidence>
<proteinExistence type="predicted"/>
<dbReference type="AlphaFoldDB" id="A0A370XCF6"/>
<gene>
    <name evidence="2" type="ORF">DWU99_02115</name>
</gene>
<accession>A0A370XCF6</accession>
<keyword evidence="1" id="KW-0732">Signal</keyword>
<organism evidence="2 3">
    <name type="scientific">Dyella psychrodurans</name>
    <dbReference type="NCBI Taxonomy" id="1927960"/>
    <lineage>
        <taxon>Bacteria</taxon>
        <taxon>Pseudomonadati</taxon>
        <taxon>Pseudomonadota</taxon>
        <taxon>Gammaproteobacteria</taxon>
        <taxon>Lysobacterales</taxon>
        <taxon>Rhodanobacteraceae</taxon>
        <taxon>Dyella</taxon>
    </lineage>
</organism>
<reference evidence="2 3" key="1">
    <citation type="submission" date="2018-07" db="EMBL/GenBank/DDBJ databases">
        <title>Dyella monticola sp. nov. and Dyella psychrodurans sp. nov. isolated from monsoon evergreen broad-leaved forest soil of Dinghu Mountain, China.</title>
        <authorList>
            <person name="Gao Z."/>
            <person name="Qiu L."/>
        </authorList>
    </citation>
    <scope>NUCLEOTIDE SEQUENCE [LARGE SCALE GENOMIC DNA]</scope>
    <source>
        <strain evidence="2 3">4MSK11</strain>
    </source>
</reference>